<dbReference type="OrthoDB" id="10653989at2759"/>
<gene>
    <name evidence="1" type="ORF">PILCRDRAFT_12592</name>
</gene>
<dbReference type="HOGENOM" id="CLU_852883_0_0_1"/>
<dbReference type="InParanoid" id="A0A0C3FAF2"/>
<evidence type="ECO:0000313" key="1">
    <source>
        <dbReference type="EMBL" id="KIM76721.1"/>
    </source>
</evidence>
<evidence type="ECO:0000313" key="2">
    <source>
        <dbReference type="Proteomes" id="UP000054166"/>
    </source>
</evidence>
<organism evidence="1 2">
    <name type="scientific">Piloderma croceum (strain F 1598)</name>
    <dbReference type="NCBI Taxonomy" id="765440"/>
    <lineage>
        <taxon>Eukaryota</taxon>
        <taxon>Fungi</taxon>
        <taxon>Dikarya</taxon>
        <taxon>Basidiomycota</taxon>
        <taxon>Agaricomycotina</taxon>
        <taxon>Agaricomycetes</taxon>
        <taxon>Agaricomycetidae</taxon>
        <taxon>Atheliales</taxon>
        <taxon>Atheliaceae</taxon>
        <taxon>Piloderma</taxon>
    </lineage>
</organism>
<proteinExistence type="predicted"/>
<reference evidence="1 2" key="1">
    <citation type="submission" date="2014-04" db="EMBL/GenBank/DDBJ databases">
        <authorList>
            <consortium name="DOE Joint Genome Institute"/>
            <person name="Kuo A."/>
            <person name="Tarkka M."/>
            <person name="Buscot F."/>
            <person name="Kohler A."/>
            <person name="Nagy L.G."/>
            <person name="Floudas D."/>
            <person name="Copeland A."/>
            <person name="Barry K.W."/>
            <person name="Cichocki N."/>
            <person name="Veneault-Fourrey C."/>
            <person name="LaButti K."/>
            <person name="Lindquist E.A."/>
            <person name="Lipzen A."/>
            <person name="Lundell T."/>
            <person name="Morin E."/>
            <person name="Murat C."/>
            <person name="Sun H."/>
            <person name="Tunlid A."/>
            <person name="Henrissat B."/>
            <person name="Grigoriev I.V."/>
            <person name="Hibbett D.S."/>
            <person name="Martin F."/>
            <person name="Nordberg H.P."/>
            <person name="Cantor M.N."/>
            <person name="Hua S.X."/>
        </authorList>
    </citation>
    <scope>NUCLEOTIDE SEQUENCE [LARGE SCALE GENOMIC DNA]</scope>
    <source>
        <strain evidence="1 2">F 1598</strain>
    </source>
</reference>
<dbReference type="AlphaFoldDB" id="A0A0C3FAF2"/>
<sequence>MQFTAYITRSEVEKHAPMFDAAVSRIAQIFAADVMPQQSRNYDAKCAMSYVDVDKAAAVSRGTSKEAPLLVPPALFTSSTYVFQGYHPGYLESFLLRPLYNTVVGLRANPTAHTKIDYRTKGLPSPSTINKAILRIPAVNPQSSFNCPSSSLTPQVTAKRTAQQSRIDRLASPGPDALFGAPIQSKLFVSQPPCTDESSSSVSSTSTIDYWDGEDESFSQGLDDAMSSTSLMDNSVSFKGKGRQHAVAAPRALSKLAPIISMGPETESALIAAGLPDTVHTYLRDLVGKRVTTGWILSLQNPPLSLSSEIAAAVSAAVHRDINNVH</sequence>
<dbReference type="Proteomes" id="UP000054166">
    <property type="component" value="Unassembled WGS sequence"/>
</dbReference>
<dbReference type="EMBL" id="KN833032">
    <property type="protein sequence ID" value="KIM76721.1"/>
    <property type="molecule type" value="Genomic_DNA"/>
</dbReference>
<reference evidence="2" key="2">
    <citation type="submission" date="2015-01" db="EMBL/GenBank/DDBJ databases">
        <title>Evolutionary Origins and Diversification of the Mycorrhizal Mutualists.</title>
        <authorList>
            <consortium name="DOE Joint Genome Institute"/>
            <consortium name="Mycorrhizal Genomics Consortium"/>
            <person name="Kohler A."/>
            <person name="Kuo A."/>
            <person name="Nagy L.G."/>
            <person name="Floudas D."/>
            <person name="Copeland A."/>
            <person name="Barry K.W."/>
            <person name="Cichocki N."/>
            <person name="Veneault-Fourrey C."/>
            <person name="LaButti K."/>
            <person name="Lindquist E.A."/>
            <person name="Lipzen A."/>
            <person name="Lundell T."/>
            <person name="Morin E."/>
            <person name="Murat C."/>
            <person name="Riley R."/>
            <person name="Ohm R."/>
            <person name="Sun H."/>
            <person name="Tunlid A."/>
            <person name="Henrissat B."/>
            <person name="Grigoriev I.V."/>
            <person name="Hibbett D.S."/>
            <person name="Martin F."/>
        </authorList>
    </citation>
    <scope>NUCLEOTIDE SEQUENCE [LARGE SCALE GENOMIC DNA]</scope>
    <source>
        <strain evidence="2">F 1598</strain>
    </source>
</reference>
<keyword evidence="2" id="KW-1185">Reference proteome</keyword>
<name>A0A0C3FAF2_PILCF</name>
<accession>A0A0C3FAF2</accession>
<protein>
    <submittedName>
        <fullName evidence="1">Uncharacterized protein</fullName>
    </submittedName>
</protein>